<feature type="region of interest" description="Disordered" evidence="1">
    <location>
        <begin position="1"/>
        <end position="26"/>
    </location>
</feature>
<keyword evidence="2" id="KW-0812">Transmembrane</keyword>
<dbReference type="AlphaFoldDB" id="U4Q4Y6"/>
<dbReference type="HOGENOM" id="CLU_2071231_0_0_5"/>
<proteinExistence type="predicted"/>
<dbReference type="EMBL" id="HG518324">
    <property type="protein sequence ID" value="CDI12329.1"/>
    <property type="molecule type" value="Genomic_DNA"/>
</dbReference>
<feature type="transmembrane region" description="Helical" evidence="2">
    <location>
        <begin position="63"/>
        <end position="82"/>
    </location>
</feature>
<accession>U4Q4Y6</accession>
<keyword evidence="3" id="KW-0614">Plasmid</keyword>
<organism evidence="3 4">
    <name type="scientific">Agrobacterium pusense</name>
    <dbReference type="NCBI Taxonomy" id="648995"/>
    <lineage>
        <taxon>Bacteria</taxon>
        <taxon>Pseudomonadati</taxon>
        <taxon>Pseudomonadota</taxon>
        <taxon>Alphaproteobacteria</taxon>
        <taxon>Hyphomicrobiales</taxon>
        <taxon>Rhizobiaceae</taxon>
        <taxon>Rhizobium/Agrobacterium group</taxon>
        <taxon>Agrobacterium</taxon>
    </lineage>
</organism>
<dbReference type="KEGG" id="rir:BN877_p0614"/>
<gene>
    <name evidence="3" type="ORF">BN877_p0614</name>
</gene>
<evidence type="ECO:0000256" key="1">
    <source>
        <dbReference type="SAM" id="MobiDB-lite"/>
    </source>
</evidence>
<dbReference type="Proteomes" id="UP000016944">
    <property type="component" value="Plasmid IRBL74_p"/>
</dbReference>
<keyword evidence="2" id="KW-0472">Membrane</keyword>
<sequence>MPRARRKQWPRLCPEESDAETSAENAVSNSYVISSCQGLQDLTRGHKNQNNPQRSIINLINKIMDAISILLFLVEGIVGYFHNFAANDHGVKSSIPFKSLWKVRHWLQRSHNLCQCDL</sequence>
<protein>
    <submittedName>
        <fullName evidence="3">Uncharacterized protein</fullName>
    </submittedName>
</protein>
<evidence type="ECO:0000313" key="4">
    <source>
        <dbReference type="Proteomes" id="UP000016944"/>
    </source>
</evidence>
<evidence type="ECO:0000256" key="2">
    <source>
        <dbReference type="SAM" id="Phobius"/>
    </source>
</evidence>
<name>U4Q4Y6_9HYPH</name>
<evidence type="ECO:0000313" key="3">
    <source>
        <dbReference type="EMBL" id="CDI12329.1"/>
    </source>
</evidence>
<geneLocation type="plasmid" evidence="3 4">
    <name>IRBL74_p</name>
</geneLocation>
<keyword evidence="2" id="KW-1133">Transmembrane helix</keyword>
<reference evidence="3 4" key="1">
    <citation type="journal article" date="2013" name="Genome Announc.">
        <title>Complete Genome Sequence of the Sesbania Symbiont and Rice Growth-Promoting Endophyte Rhizobium sp. Strain IRBG74.</title>
        <authorList>
            <person name="Crook M.B."/>
            <person name="Mitra S."/>
            <person name="Ane J.M."/>
            <person name="Sadowsky M.J."/>
            <person name="Gyaneshwar P."/>
        </authorList>
    </citation>
    <scope>NUCLEOTIDE SEQUENCE [LARGE SCALE GENOMIC DNA]</scope>
    <source>
        <strain evidence="3 4">IRBG74</strain>
        <plasmid evidence="4">IRBL74_p</plasmid>
    </source>
</reference>